<dbReference type="Gene3D" id="3.20.20.70">
    <property type="entry name" value="Aldolase class I"/>
    <property type="match status" value="1"/>
</dbReference>
<feature type="binding site" evidence="9">
    <location>
        <begin position="143"/>
        <end position="145"/>
    </location>
    <ligand>
        <name>2-[(2R,5Z)-2-carboxy-4-methylthiazol-5(2H)-ylidene]ethyl phosphate</name>
        <dbReference type="ChEBI" id="CHEBI:62899"/>
    </ligand>
</feature>
<evidence type="ECO:0000313" key="14">
    <source>
        <dbReference type="Proteomes" id="UP001196248"/>
    </source>
</evidence>
<comment type="pathway">
    <text evidence="1 9 11">Cofactor biosynthesis; thiamine diphosphate biosynthesis; thiamine phosphate from 4-amino-2-methyl-5-diphosphomethylpyrimidine and 4-methyl-5-(2-phosphoethyl)-thiazole: step 1/1.</text>
</comment>
<name>A0ABS6IWH3_9LACO</name>
<evidence type="ECO:0000256" key="6">
    <source>
        <dbReference type="ARBA" id="ARBA00047334"/>
    </source>
</evidence>
<feature type="binding site" evidence="9">
    <location>
        <begin position="42"/>
        <end position="46"/>
    </location>
    <ligand>
        <name>4-amino-2-methyl-5-(diphosphooxymethyl)pyrimidine</name>
        <dbReference type="ChEBI" id="CHEBI:57841"/>
    </ligand>
</feature>
<feature type="binding site" evidence="9">
    <location>
        <position position="116"/>
    </location>
    <ligand>
        <name>4-amino-2-methyl-5-(diphosphooxymethyl)pyrimidine</name>
        <dbReference type="ChEBI" id="CHEBI:57841"/>
    </ligand>
</feature>
<evidence type="ECO:0000256" key="2">
    <source>
        <dbReference type="ARBA" id="ARBA00022679"/>
    </source>
</evidence>
<organism evidence="13 14">
    <name type="scientific">Limosilactobacillus portuensis</name>
    <dbReference type="NCBI Taxonomy" id="2742601"/>
    <lineage>
        <taxon>Bacteria</taxon>
        <taxon>Bacillati</taxon>
        <taxon>Bacillota</taxon>
        <taxon>Bacilli</taxon>
        <taxon>Lactobacillales</taxon>
        <taxon>Lactobacillaceae</taxon>
        <taxon>Limosilactobacillus</taxon>
    </lineage>
</organism>
<keyword evidence="4 9" id="KW-0460">Magnesium</keyword>
<dbReference type="HAMAP" id="MF_00097">
    <property type="entry name" value="TMP_synthase"/>
    <property type="match status" value="1"/>
</dbReference>
<comment type="caution">
    <text evidence="13">The sequence shown here is derived from an EMBL/GenBank/DDBJ whole genome shotgun (WGS) entry which is preliminary data.</text>
</comment>
<dbReference type="InterPro" id="IPR034291">
    <property type="entry name" value="TMP_synthase"/>
</dbReference>
<sequence>MNFNPKMLQVYLVGGTQDTHHDSYEFLAKVEEAMQAGITAFQYREKDNSTMTADARLIMARRLVEMGKRYSIPVLIDDDVQMALRVGADGVHVGQDDEQIEQVIKEAAGKLIIGYSCNTATEVEKANHLSAIDYLGCGPVFETTSKIDADPVLGLTKLKELNKLSTHPLVAIGGLSLKNIPEVLKTGVAGLSMISLVLNSEYITETVEEIKALINN</sequence>
<comment type="catalytic activity">
    <reaction evidence="8 9 10">
        <text>2-[(2R,5Z)-2-carboxy-4-methylthiazol-5(2H)-ylidene]ethyl phosphate + 4-amino-2-methyl-5-(diphosphooxymethyl)pyrimidine + 2 H(+) = thiamine phosphate + CO2 + diphosphate</text>
        <dbReference type="Rhea" id="RHEA:47844"/>
        <dbReference type="ChEBI" id="CHEBI:15378"/>
        <dbReference type="ChEBI" id="CHEBI:16526"/>
        <dbReference type="ChEBI" id="CHEBI:33019"/>
        <dbReference type="ChEBI" id="CHEBI:37575"/>
        <dbReference type="ChEBI" id="CHEBI:57841"/>
        <dbReference type="ChEBI" id="CHEBI:62899"/>
        <dbReference type="EC" id="2.5.1.3"/>
    </reaction>
</comment>
<comment type="cofactor">
    <cofactor evidence="9">
        <name>Mg(2+)</name>
        <dbReference type="ChEBI" id="CHEBI:18420"/>
    </cofactor>
    <text evidence="9">Binds 1 Mg(2+) ion per subunit.</text>
</comment>
<dbReference type="EMBL" id="JAHPJJ010000012">
    <property type="protein sequence ID" value="MBU9695402.1"/>
    <property type="molecule type" value="Genomic_DNA"/>
</dbReference>
<evidence type="ECO:0000256" key="9">
    <source>
        <dbReference type="HAMAP-Rule" id="MF_00097"/>
    </source>
</evidence>
<dbReference type="InterPro" id="IPR022998">
    <property type="entry name" value="ThiamineP_synth_TenI"/>
</dbReference>
<evidence type="ECO:0000256" key="8">
    <source>
        <dbReference type="ARBA" id="ARBA00047883"/>
    </source>
</evidence>
<keyword evidence="3 9" id="KW-0479">Metal-binding</keyword>
<evidence type="ECO:0000256" key="10">
    <source>
        <dbReference type="RuleBase" id="RU003826"/>
    </source>
</evidence>
<feature type="binding site" evidence="9">
    <location>
        <position position="97"/>
    </location>
    <ligand>
        <name>Mg(2+)</name>
        <dbReference type="ChEBI" id="CHEBI:18420"/>
    </ligand>
</feature>
<evidence type="ECO:0000259" key="12">
    <source>
        <dbReference type="Pfam" id="PF02581"/>
    </source>
</evidence>
<dbReference type="PANTHER" id="PTHR20857">
    <property type="entry name" value="THIAMINE-PHOSPHATE PYROPHOSPHORYLASE"/>
    <property type="match status" value="1"/>
</dbReference>
<dbReference type="EC" id="2.5.1.3" evidence="9"/>
<keyword evidence="2 9" id="KW-0808">Transferase</keyword>
<feature type="binding site" evidence="9">
    <location>
        <position position="77"/>
    </location>
    <ligand>
        <name>4-amino-2-methyl-5-(diphosphooxymethyl)pyrimidine</name>
        <dbReference type="ChEBI" id="CHEBI:57841"/>
    </ligand>
</feature>
<dbReference type="GO" id="GO:0004789">
    <property type="term" value="F:thiamine-phosphate diphosphorylase activity"/>
    <property type="evidence" value="ECO:0007669"/>
    <property type="project" value="UniProtKB-EC"/>
</dbReference>
<dbReference type="Pfam" id="PF02581">
    <property type="entry name" value="TMP-TENI"/>
    <property type="match status" value="1"/>
</dbReference>
<feature type="binding site" evidence="9">
    <location>
        <position position="146"/>
    </location>
    <ligand>
        <name>4-amino-2-methyl-5-(diphosphooxymethyl)pyrimidine</name>
        <dbReference type="ChEBI" id="CHEBI:57841"/>
    </ligand>
</feature>
<dbReference type="InterPro" id="IPR036206">
    <property type="entry name" value="ThiamineP_synth_sf"/>
</dbReference>
<keyword evidence="14" id="KW-1185">Reference proteome</keyword>
<feature type="binding site" evidence="9">
    <location>
        <position position="174"/>
    </location>
    <ligand>
        <name>2-[(2R,5Z)-2-carboxy-4-methylthiazol-5(2H)-ylidene]ethyl phosphate</name>
        <dbReference type="ChEBI" id="CHEBI:62899"/>
    </ligand>
</feature>
<evidence type="ECO:0000256" key="4">
    <source>
        <dbReference type="ARBA" id="ARBA00022842"/>
    </source>
</evidence>
<dbReference type="RefSeq" id="WP_102168861.1">
    <property type="nucleotide sequence ID" value="NZ_CP117296.1"/>
</dbReference>
<proteinExistence type="inferred from homology"/>
<evidence type="ECO:0000256" key="5">
    <source>
        <dbReference type="ARBA" id="ARBA00022977"/>
    </source>
</evidence>
<comment type="catalytic activity">
    <reaction evidence="7 9 10">
        <text>2-(2-carboxy-4-methylthiazol-5-yl)ethyl phosphate + 4-amino-2-methyl-5-(diphosphooxymethyl)pyrimidine + 2 H(+) = thiamine phosphate + CO2 + diphosphate</text>
        <dbReference type="Rhea" id="RHEA:47848"/>
        <dbReference type="ChEBI" id="CHEBI:15378"/>
        <dbReference type="ChEBI" id="CHEBI:16526"/>
        <dbReference type="ChEBI" id="CHEBI:33019"/>
        <dbReference type="ChEBI" id="CHEBI:37575"/>
        <dbReference type="ChEBI" id="CHEBI:57841"/>
        <dbReference type="ChEBI" id="CHEBI:62890"/>
        <dbReference type="EC" id="2.5.1.3"/>
    </reaction>
</comment>
<dbReference type="CDD" id="cd00564">
    <property type="entry name" value="TMP_TenI"/>
    <property type="match status" value="1"/>
</dbReference>
<dbReference type="PANTHER" id="PTHR20857:SF15">
    <property type="entry name" value="THIAMINE-PHOSPHATE SYNTHASE"/>
    <property type="match status" value="1"/>
</dbReference>
<keyword evidence="5 9" id="KW-0784">Thiamine biosynthesis</keyword>
<feature type="binding site" evidence="9">
    <location>
        <begin position="194"/>
        <end position="195"/>
    </location>
    <ligand>
        <name>2-[(2R,5Z)-2-carboxy-4-methylthiazol-5(2H)-ylidene]ethyl phosphate</name>
        <dbReference type="ChEBI" id="CHEBI:62899"/>
    </ligand>
</feature>
<evidence type="ECO:0000256" key="7">
    <source>
        <dbReference type="ARBA" id="ARBA00047851"/>
    </source>
</evidence>
<reference evidence="13 14" key="1">
    <citation type="submission" date="2021-06" db="EMBL/GenBank/DDBJ databases">
        <title>Limosilactobacillus angelus sp. nov., isolated from the human vagina.</title>
        <authorList>
            <person name="Chen Y.-S."/>
        </authorList>
    </citation>
    <scope>NUCLEOTIDE SEQUENCE [LARGE SCALE GENOMIC DNA]</scope>
    <source>
        <strain evidence="13 14">P5L02</strain>
    </source>
</reference>
<feature type="domain" description="Thiamine phosphate synthase/TenI" evidence="12">
    <location>
        <begin position="11"/>
        <end position="195"/>
    </location>
</feature>
<comment type="function">
    <text evidence="9">Condenses 4-methyl-5-(beta-hydroxyethyl)thiazole monophosphate (THZ-P) and 2-methyl-4-amino-5-hydroxymethyl pyrimidine pyrophosphate (HMP-PP) to form thiamine monophosphate (TMP).</text>
</comment>
<comment type="catalytic activity">
    <reaction evidence="6 9 10">
        <text>4-methyl-5-(2-phosphooxyethyl)-thiazole + 4-amino-2-methyl-5-(diphosphooxymethyl)pyrimidine + H(+) = thiamine phosphate + diphosphate</text>
        <dbReference type="Rhea" id="RHEA:22328"/>
        <dbReference type="ChEBI" id="CHEBI:15378"/>
        <dbReference type="ChEBI" id="CHEBI:33019"/>
        <dbReference type="ChEBI" id="CHEBI:37575"/>
        <dbReference type="ChEBI" id="CHEBI:57841"/>
        <dbReference type="ChEBI" id="CHEBI:58296"/>
        <dbReference type="EC" id="2.5.1.3"/>
    </reaction>
</comment>
<dbReference type="NCBIfam" id="TIGR00693">
    <property type="entry name" value="thiE"/>
    <property type="match status" value="1"/>
</dbReference>
<accession>A0ABS6IWH3</accession>
<protein>
    <recommendedName>
        <fullName evidence="9">Thiamine-phosphate synthase</fullName>
        <shortName evidence="9">TP synthase</shortName>
        <shortName evidence="9">TPS</shortName>
        <ecNumber evidence="9">2.5.1.3</ecNumber>
    </recommendedName>
    <alternativeName>
        <fullName evidence="9">Thiamine-phosphate pyrophosphorylase</fullName>
        <shortName evidence="9">TMP pyrophosphorylase</shortName>
        <shortName evidence="9">TMP-PPase</shortName>
    </alternativeName>
</protein>
<evidence type="ECO:0000313" key="13">
    <source>
        <dbReference type="EMBL" id="MBU9695402.1"/>
    </source>
</evidence>
<comment type="similarity">
    <text evidence="9 10">Belongs to the thiamine-phosphate synthase family.</text>
</comment>
<evidence type="ECO:0000256" key="11">
    <source>
        <dbReference type="RuleBase" id="RU004253"/>
    </source>
</evidence>
<gene>
    <name evidence="9 13" type="primary">thiE</name>
    <name evidence="13" type="ORF">KSL82_05775</name>
</gene>
<dbReference type="SUPFAM" id="SSF51391">
    <property type="entry name" value="Thiamin phosphate synthase"/>
    <property type="match status" value="1"/>
</dbReference>
<dbReference type="InterPro" id="IPR013785">
    <property type="entry name" value="Aldolase_TIM"/>
</dbReference>
<evidence type="ECO:0000256" key="1">
    <source>
        <dbReference type="ARBA" id="ARBA00005165"/>
    </source>
</evidence>
<dbReference type="Proteomes" id="UP001196248">
    <property type="component" value="Unassembled WGS sequence"/>
</dbReference>
<feature type="binding site" evidence="9">
    <location>
        <position position="78"/>
    </location>
    <ligand>
        <name>Mg(2+)</name>
        <dbReference type="ChEBI" id="CHEBI:18420"/>
    </ligand>
</feature>
<evidence type="ECO:0000256" key="3">
    <source>
        <dbReference type="ARBA" id="ARBA00022723"/>
    </source>
</evidence>